<evidence type="ECO:0000313" key="3">
    <source>
        <dbReference type="Proteomes" id="UP001177670"/>
    </source>
</evidence>
<keyword evidence="3" id="KW-1185">Reference proteome</keyword>
<sequence>MATIGHTMASTPASSSIGLARTSLRSGREREALGVDAESKEKRSNRSSRRM</sequence>
<evidence type="ECO:0000313" key="2">
    <source>
        <dbReference type="EMBL" id="KAK1129037.1"/>
    </source>
</evidence>
<feature type="region of interest" description="Disordered" evidence="1">
    <location>
        <begin position="1"/>
        <end position="51"/>
    </location>
</feature>
<feature type="non-terminal residue" evidence="2">
    <location>
        <position position="51"/>
    </location>
</feature>
<proteinExistence type="predicted"/>
<dbReference type="EMBL" id="JAHYIQ010000009">
    <property type="protein sequence ID" value="KAK1129037.1"/>
    <property type="molecule type" value="Genomic_DNA"/>
</dbReference>
<comment type="caution">
    <text evidence="2">The sequence shown here is derived from an EMBL/GenBank/DDBJ whole genome shotgun (WGS) entry which is preliminary data.</text>
</comment>
<feature type="compositionally biased region" description="Polar residues" evidence="1">
    <location>
        <begin position="8"/>
        <end position="17"/>
    </location>
</feature>
<protein>
    <submittedName>
        <fullName evidence="2">Uncharacterized protein</fullName>
    </submittedName>
</protein>
<organism evidence="2 3">
    <name type="scientific">Melipona bicolor</name>
    <dbReference type="NCBI Taxonomy" id="60889"/>
    <lineage>
        <taxon>Eukaryota</taxon>
        <taxon>Metazoa</taxon>
        <taxon>Ecdysozoa</taxon>
        <taxon>Arthropoda</taxon>
        <taxon>Hexapoda</taxon>
        <taxon>Insecta</taxon>
        <taxon>Pterygota</taxon>
        <taxon>Neoptera</taxon>
        <taxon>Endopterygota</taxon>
        <taxon>Hymenoptera</taxon>
        <taxon>Apocrita</taxon>
        <taxon>Aculeata</taxon>
        <taxon>Apoidea</taxon>
        <taxon>Anthophila</taxon>
        <taxon>Apidae</taxon>
        <taxon>Melipona</taxon>
    </lineage>
</organism>
<accession>A0AA40G1Q8</accession>
<gene>
    <name evidence="2" type="ORF">K0M31_020170</name>
</gene>
<feature type="compositionally biased region" description="Basic and acidic residues" evidence="1">
    <location>
        <begin position="26"/>
        <end position="44"/>
    </location>
</feature>
<reference evidence="2" key="1">
    <citation type="submission" date="2021-10" db="EMBL/GenBank/DDBJ databases">
        <title>Melipona bicolor Genome sequencing and assembly.</title>
        <authorList>
            <person name="Araujo N.S."/>
            <person name="Arias M.C."/>
        </authorList>
    </citation>
    <scope>NUCLEOTIDE SEQUENCE</scope>
    <source>
        <strain evidence="2">USP_2M_L1-L4_2017</strain>
        <tissue evidence="2">Whole body</tissue>
    </source>
</reference>
<dbReference type="Proteomes" id="UP001177670">
    <property type="component" value="Unassembled WGS sequence"/>
</dbReference>
<evidence type="ECO:0000256" key="1">
    <source>
        <dbReference type="SAM" id="MobiDB-lite"/>
    </source>
</evidence>
<dbReference type="AlphaFoldDB" id="A0AA40G1Q8"/>
<name>A0AA40G1Q8_9HYME</name>